<protein>
    <submittedName>
        <fullName evidence="7">FMN reductase (NADPH)</fullName>
        <ecNumber evidence="7">1.5.1.38</ecNumber>
    </submittedName>
</protein>
<evidence type="ECO:0000256" key="3">
    <source>
        <dbReference type="ARBA" id="ARBA00022643"/>
    </source>
</evidence>
<dbReference type="EMBL" id="CP036434">
    <property type="protein sequence ID" value="QDV06917.1"/>
    <property type="molecule type" value="Genomic_DNA"/>
</dbReference>
<accession>A0A518ES43</accession>
<dbReference type="Gene3D" id="3.40.109.10">
    <property type="entry name" value="NADH Oxidase"/>
    <property type="match status" value="1"/>
</dbReference>
<evidence type="ECO:0000313" key="7">
    <source>
        <dbReference type="EMBL" id="QDV06917.1"/>
    </source>
</evidence>
<dbReference type="GO" id="GO:0052873">
    <property type="term" value="F:FMN reductase (NADPH) activity"/>
    <property type="evidence" value="ECO:0007669"/>
    <property type="project" value="UniProtKB-EC"/>
</dbReference>
<dbReference type="InterPro" id="IPR016446">
    <property type="entry name" value="Flavin_OxRdtase_Frp"/>
</dbReference>
<evidence type="ECO:0000256" key="1">
    <source>
        <dbReference type="ARBA" id="ARBA00008366"/>
    </source>
</evidence>
<evidence type="ECO:0000313" key="8">
    <source>
        <dbReference type="Proteomes" id="UP000320390"/>
    </source>
</evidence>
<reference evidence="7 8" key="1">
    <citation type="submission" date="2019-02" db="EMBL/GenBank/DDBJ databases">
        <title>Deep-cultivation of Planctomycetes and their phenomic and genomic characterization uncovers novel biology.</title>
        <authorList>
            <person name="Wiegand S."/>
            <person name="Jogler M."/>
            <person name="Boedeker C."/>
            <person name="Pinto D."/>
            <person name="Vollmers J."/>
            <person name="Rivas-Marin E."/>
            <person name="Kohn T."/>
            <person name="Peeters S.H."/>
            <person name="Heuer A."/>
            <person name="Rast P."/>
            <person name="Oberbeckmann S."/>
            <person name="Bunk B."/>
            <person name="Jeske O."/>
            <person name="Meyerdierks A."/>
            <person name="Storesund J.E."/>
            <person name="Kallscheuer N."/>
            <person name="Luecker S."/>
            <person name="Lage O.M."/>
            <person name="Pohl T."/>
            <person name="Merkel B.J."/>
            <person name="Hornburger P."/>
            <person name="Mueller R.-W."/>
            <person name="Bruemmer F."/>
            <person name="Labrenz M."/>
            <person name="Spormann A.M."/>
            <person name="Op den Camp H."/>
            <person name="Overmann J."/>
            <person name="Amann R."/>
            <person name="Jetten M.S.M."/>
            <person name="Mascher T."/>
            <person name="Medema M.H."/>
            <person name="Devos D.P."/>
            <person name="Kaster A.-K."/>
            <person name="Ovreas L."/>
            <person name="Rohde M."/>
            <person name="Galperin M.Y."/>
            <person name="Jogler C."/>
        </authorList>
    </citation>
    <scope>NUCLEOTIDE SEQUENCE [LARGE SCALE GENOMIC DNA]</scope>
    <source>
        <strain evidence="7 8">Poly30</strain>
    </source>
</reference>
<keyword evidence="3 5" id="KW-0288">FMN</keyword>
<dbReference type="Pfam" id="PF00881">
    <property type="entry name" value="Nitroreductase"/>
    <property type="match status" value="1"/>
</dbReference>
<keyword evidence="2 5" id="KW-0285">Flavoprotein</keyword>
<dbReference type="InterPro" id="IPR000415">
    <property type="entry name" value="Nitroreductase-like"/>
</dbReference>
<dbReference type="PANTHER" id="PTHR43425">
    <property type="entry name" value="OXYGEN-INSENSITIVE NADPH NITROREDUCTASE"/>
    <property type="match status" value="1"/>
</dbReference>
<evidence type="ECO:0000256" key="2">
    <source>
        <dbReference type="ARBA" id="ARBA00022630"/>
    </source>
</evidence>
<dbReference type="EC" id="1.5.1.38" evidence="7"/>
<feature type="domain" description="Nitroreductase" evidence="6">
    <location>
        <begin position="22"/>
        <end position="174"/>
    </location>
</feature>
<dbReference type="PIRSF" id="PIRSF005426">
    <property type="entry name" value="Frp"/>
    <property type="match status" value="1"/>
</dbReference>
<name>A0A518ES43_9BACT</name>
<comment type="similarity">
    <text evidence="1 5">Belongs to the flavin oxidoreductase frp family.</text>
</comment>
<sequence length="255" mass="28101">MSQPPTGPRPADADSVLALMSRHRSIRAFTERPVDDVDIERAVAAAQCAATSSWVQGYHLLQVERGARRDALSLLAGDQAQVREAPAFFVVCGDTRRHRRAAARAETSHVECTETFLLSVIDASLFAQNLVLAFESMGLGACYIGGLRNDLPGVDEVLGIPEGTYPLFGLTVGWPADDPGTRPRFAPGDVWTKDRFPTEEEIDATLDRFDEIAARYYVERGEAGRNWTGAIWRKFKTVLRPGLKRFYESKGASLS</sequence>
<proteinExistence type="inferred from homology"/>
<evidence type="ECO:0000256" key="5">
    <source>
        <dbReference type="PIRNR" id="PIRNR005426"/>
    </source>
</evidence>
<gene>
    <name evidence="7" type="primary">nfrA1</name>
    <name evidence="7" type="ORF">Poly30_24350</name>
</gene>
<dbReference type="PANTHER" id="PTHR43425:SF2">
    <property type="entry name" value="OXYGEN-INSENSITIVE NADPH NITROREDUCTASE"/>
    <property type="match status" value="1"/>
</dbReference>
<dbReference type="Proteomes" id="UP000320390">
    <property type="component" value="Chromosome"/>
</dbReference>
<dbReference type="OrthoDB" id="9775805at2"/>
<dbReference type="AlphaFoldDB" id="A0A518ES43"/>
<dbReference type="InterPro" id="IPR029479">
    <property type="entry name" value="Nitroreductase"/>
</dbReference>
<organism evidence="7 8">
    <name type="scientific">Saltatorellus ferox</name>
    <dbReference type="NCBI Taxonomy" id="2528018"/>
    <lineage>
        <taxon>Bacteria</taxon>
        <taxon>Pseudomonadati</taxon>
        <taxon>Planctomycetota</taxon>
        <taxon>Planctomycetia</taxon>
        <taxon>Planctomycetia incertae sedis</taxon>
        <taxon>Saltatorellus</taxon>
    </lineage>
</organism>
<keyword evidence="8" id="KW-1185">Reference proteome</keyword>
<evidence type="ECO:0000259" key="6">
    <source>
        <dbReference type="Pfam" id="PF00881"/>
    </source>
</evidence>
<keyword evidence="5" id="KW-0521">NADP</keyword>
<dbReference type="SUPFAM" id="SSF55469">
    <property type="entry name" value="FMN-dependent nitroreductase-like"/>
    <property type="match status" value="1"/>
</dbReference>
<keyword evidence="4 5" id="KW-0560">Oxidoreductase</keyword>
<evidence type="ECO:0000256" key="4">
    <source>
        <dbReference type="ARBA" id="ARBA00023002"/>
    </source>
</evidence>
<dbReference type="RefSeq" id="WP_145197526.1">
    <property type="nucleotide sequence ID" value="NZ_CP036434.1"/>
</dbReference>